<evidence type="ECO:0000313" key="1">
    <source>
        <dbReference type="EMBL" id="QLH02828.1"/>
    </source>
</evidence>
<dbReference type="AlphaFoldDB" id="A0A7D5M2B8"/>
<gene>
    <name evidence="1" type="ORF">C5F47_04300</name>
</gene>
<accession>A0A7D5M2B8</accession>
<evidence type="ECO:0000313" key="2">
    <source>
        <dbReference type="Proteomes" id="UP000509771"/>
    </source>
</evidence>
<dbReference type="KEGG" id="ncl:C5F47_04300"/>
<name>A0A7D5M2B8_9ARCH</name>
<proteinExistence type="predicted"/>
<protein>
    <submittedName>
        <fullName evidence="1">Uncharacterized protein</fullName>
    </submittedName>
</protein>
<dbReference type="EMBL" id="CP026993">
    <property type="protein sequence ID" value="QLH02828.1"/>
    <property type="molecule type" value="Genomic_DNA"/>
</dbReference>
<keyword evidence="2" id="KW-1185">Reference proteome</keyword>
<reference evidence="1 2" key="1">
    <citation type="submission" date="2018-02" db="EMBL/GenBank/DDBJ databases">
        <title>Complete genome of Nitrosopumilus cobalaminigenes HCA1.</title>
        <authorList>
            <person name="Qin W."/>
            <person name="Zheng Y."/>
            <person name="Stahl D.A."/>
        </authorList>
    </citation>
    <scope>NUCLEOTIDE SEQUENCE [LARGE SCALE GENOMIC DNA]</scope>
    <source>
        <strain evidence="1 2">HCA1</strain>
    </source>
</reference>
<organism evidence="1 2">
    <name type="scientific">Nitrosopumilus cobalaminigenes</name>
    <dbReference type="NCBI Taxonomy" id="1470066"/>
    <lineage>
        <taxon>Archaea</taxon>
        <taxon>Nitrososphaerota</taxon>
        <taxon>Nitrososphaeria</taxon>
        <taxon>Nitrosopumilales</taxon>
        <taxon>Nitrosopumilaceae</taxon>
        <taxon>Nitrosopumilus</taxon>
    </lineage>
</organism>
<sequence length="115" mass="13871">MVTQHRRTNISRGLFEMTLDMSDLESVDRRYKRKLNQFKKLYKQKKQGVTLYDYALKLAHEKWSYARKCCCIRCIVAGTAVSKYEYFFNVVNDLFNDENFKTKRKIPDSYYHDTD</sequence>
<dbReference type="Proteomes" id="UP000509771">
    <property type="component" value="Chromosome"/>
</dbReference>